<dbReference type="SUPFAM" id="SSF51445">
    <property type="entry name" value="(Trans)glycosidases"/>
    <property type="match status" value="1"/>
</dbReference>
<dbReference type="InterPro" id="IPR017853">
    <property type="entry name" value="GH"/>
</dbReference>
<name>A0A1M4S526_9FIRM</name>
<dbReference type="PROSITE" id="PS51257">
    <property type="entry name" value="PROKAR_LIPOPROTEIN"/>
    <property type="match status" value="1"/>
</dbReference>
<dbReference type="InterPro" id="IPR036962">
    <property type="entry name" value="Glyco_hydro_3_N_sf"/>
</dbReference>
<evidence type="ECO:0000256" key="2">
    <source>
        <dbReference type="ARBA" id="ARBA00022801"/>
    </source>
</evidence>
<evidence type="ECO:0000313" key="6">
    <source>
        <dbReference type="Proteomes" id="UP000184114"/>
    </source>
</evidence>
<dbReference type="GO" id="GO:0004553">
    <property type="term" value="F:hydrolase activity, hydrolyzing O-glycosyl compounds"/>
    <property type="evidence" value="ECO:0007669"/>
    <property type="project" value="InterPro"/>
</dbReference>
<organism evidence="5 6">
    <name type="scientific">Tissierella praeacuta DSM 18095</name>
    <dbReference type="NCBI Taxonomy" id="1123404"/>
    <lineage>
        <taxon>Bacteria</taxon>
        <taxon>Bacillati</taxon>
        <taxon>Bacillota</taxon>
        <taxon>Tissierellia</taxon>
        <taxon>Tissierellales</taxon>
        <taxon>Tissierellaceae</taxon>
        <taxon>Tissierella</taxon>
    </lineage>
</organism>
<dbReference type="InterPro" id="IPR050226">
    <property type="entry name" value="NagZ_Beta-hexosaminidase"/>
</dbReference>
<sequence length="404" mass="45620">MKLYLRIFILLVITIFIVGCNNKQLDMEKPNIEENKQPTDSIKDKIRAMSLEEKIGQLMIIGFDGIDVNEEIRSFIEELKVGGFILFSRNIVDENQTLTLLNKIKEENSNNDVPLFLSIDEEGGRVSRLPKSFVKLPEAMKVGNRNDKNISYEFGNILGRRVSSLGFNINFAPVLDINSNSQNPVIGNRAFGITIDQVVDNGLEVLLGMREMGIIPAVKHFPGHGDTNIDSHIKLPKVNKTLNELKAFELVPFMEAISKDIEIIMVAHILYPNIDDNNPATMSSKFIQDVLREDLGYDGVVISDDMTMGAIVENYTLEEAALSFIKSGGDIALICHGKDNPKKVFERIKEAVDIGDLKEKDIDDKVYRILKLKKKYDLEDKIITTIDLETLNKDTKELINHIKR</sequence>
<evidence type="ECO:0000313" key="5">
    <source>
        <dbReference type="EMBL" id="SHE27289.1"/>
    </source>
</evidence>
<keyword evidence="6" id="KW-1185">Reference proteome</keyword>
<keyword evidence="3" id="KW-0326">Glycosidase</keyword>
<dbReference type="AlphaFoldDB" id="A0A1M4S526"/>
<gene>
    <name evidence="5" type="ORF">SAMN02745784_00028</name>
</gene>
<accession>A0A1M4S526</accession>
<evidence type="ECO:0000256" key="3">
    <source>
        <dbReference type="ARBA" id="ARBA00023295"/>
    </source>
</evidence>
<protein>
    <submittedName>
        <fullName evidence="5">Beta-N-acetylhexosaminidase</fullName>
    </submittedName>
</protein>
<proteinExistence type="inferred from homology"/>
<dbReference type="GO" id="GO:0005975">
    <property type="term" value="P:carbohydrate metabolic process"/>
    <property type="evidence" value="ECO:0007669"/>
    <property type="project" value="InterPro"/>
</dbReference>
<reference evidence="6" key="1">
    <citation type="submission" date="2016-11" db="EMBL/GenBank/DDBJ databases">
        <authorList>
            <person name="Varghese N."/>
            <person name="Submissions S."/>
        </authorList>
    </citation>
    <scope>NUCLEOTIDE SEQUENCE [LARGE SCALE GENOMIC DNA]</scope>
    <source>
        <strain evidence="6">DSM 18095</strain>
    </source>
</reference>
<dbReference type="NCBIfam" id="NF003740">
    <property type="entry name" value="PRK05337.1"/>
    <property type="match status" value="1"/>
</dbReference>
<evidence type="ECO:0000256" key="1">
    <source>
        <dbReference type="ARBA" id="ARBA00005336"/>
    </source>
</evidence>
<dbReference type="Proteomes" id="UP000184114">
    <property type="component" value="Unassembled WGS sequence"/>
</dbReference>
<evidence type="ECO:0000259" key="4">
    <source>
        <dbReference type="Pfam" id="PF00933"/>
    </source>
</evidence>
<dbReference type="STRING" id="1123404.SAMN02745784_00028"/>
<dbReference type="GeneID" id="90994721"/>
<dbReference type="PROSITE" id="PS00775">
    <property type="entry name" value="GLYCOSYL_HYDROL_F3"/>
    <property type="match status" value="1"/>
</dbReference>
<dbReference type="EMBL" id="FQTY01000001">
    <property type="protein sequence ID" value="SHE27289.1"/>
    <property type="molecule type" value="Genomic_DNA"/>
</dbReference>
<dbReference type="Gene3D" id="3.20.20.300">
    <property type="entry name" value="Glycoside hydrolase, family 3, N-terminal domain"/>
    <property type="match status" value="1"/>
</dbReference>
<dbReference type="RefSeq" id="WP_072971395.1">
    <property type="nucleotide sequence ID" value="NZ_FQTY01000001.1"/>
</dbReference>
<comment type="similarity">
    <text evidence="1">Belongs to the glycosyl hydrolase 3 family.</text>
</comment>
<feature type="domain" description="Glycoside hydrolase family 3 N-terminal" evidence="4">
    <location>
        <begin position="51"/>
        <end position="372"/>
    </location>
</feature>
<dbReference type="InterPro" id="IPR019800">
    <property type="entry name" value="Glyco_hydro_3_AS"/>
</dbReference>
<dbReference type="Pfam" id="PF00933">
    <property type="entry name" value="Glyco_hydro_3"/>
    <property type="match status" value="1"/>
</dbReference>
<keyword evidence="2" id="KW-0378">Hydrolase</keyword>
<dbReference type="PANTHER" id="PTHR30480">
    <property type="entry name" value="BETA-HEXOSAMINIDASE-RELATED"/>
    <property type="match status" value="1"/>
</dbReference>
<dbReference type="PANTHER" id="PTHR30480:SF16">
    <property type="entry name" value="GLYCOSIDE HYDROLASE FAMILY 3 DOMAIN PROTEIN"/>
    <property type="match status" value="1"/>
</dbReference>
<dbReference type="InterPro" id="IPR001764">
    <property type="entry name" value="Glyco_hydro_3_N"/>
</dbReference>
<dbReference type="GO" id="GO:0009254">
    <property type="term" value="P:peptidoglycan turnover"/>
    <property type="evidence" value="ECO:0007669"/>
    <property type="project" value="TreeGrafter"/>
</dbReference>